<keyword evidence="9" id="KW-0406">Ion transport</keyword>
<reference evidence="15" key="2">
    <citation type="submission" date="2020-11" db="EMBL/GenBank/DDBJ databases">
        <authorList>
            <person name="McCartney M.A."/>
            <person name="Auch B."/>
            <person name="Kono T."/>
            <person name="Mallez S."/>
            <person name="Becker A."/>
            <person name="Gohl D.M."/>
            <person name="Silverstein K.A.T."/>
            <person name="Koren S."/>
            <person name="Bechman K.B."/>
            <person name="Herman A."/>
            <person name="Abrahante J.E."/>
            <person name="Garbe J."/>
        </authorList>
    </citation>
    <scope>NUCLEOTIDE SEQUENCE</scope>
    <source>
        <strain evidence="15">Duluth1</strain>
        <tissue evidence="15">Whole animal</tissue>
    </source>
</reference>
<evidence type="ECO:0000256" key="11">
    <source>
        <dbReference type="ARBA" id="ARBA00023303"/>
    </source>
</evidence>
<sequence>MSDESIHKNPVYYPRFSKSNEYSRSPNLSPRSPGGVRKSPLNVRNKADDNNTTRQNDDEFEYPAYTPGHSDSISSDTPVNATRNGGLRTCDFGTRNSFVNDNNTTYARGKMALNAAVVSGGGGGGSAGGGFGNPRKSIYQSPFMEFDAEQGIETIWTLSNSSVGQDLSRSWPGSPTPSNCTCDKFCSKETVIINVGGQTFETFKSTLRRLKSSKLADEREMMKYFRKSKGDFFFDRDPYAFNIILNYLRYGDLHLPTNLCGPALMREFQYWGIDEADIERCCFQPYNTWKTQTKSLEKLEYDRKQSTTQADLAHDLESKSCLRRMRAVVWPFLQDPSSSRAAKIYAWISIIFVCLSIFSFCAETHPMFKLPPSEVHNLRMLYKFFTLEDSKVFHENNRKSNATAISATFKGTKTLNSTFTDAAHSSNSSAESETHIQHPALLVIDLMCVFVFSIEFLTRLVFCPKKLRFCSSLQNIIDFIAIVPDYVEFILLCVSPQVRAGLSFVDFIFILRMLRLCRIFRLIRHVPGLWILLYTLKASFNELMLMFVFLLIGMVMFASLLHFIEGGEQFNNIPVGFWWAVVTMTTVGYGDMVPVTGFGYVIGSVCAISGLLMIAFTVPIIVSNFVLYYTHVQYGISDKDVSNNRMEEEKDEADVCSLHTSMTSSFEETRGRSQRKGNHIRFSPSGSIQKNDSADKSVECEKMNPVYDRDEDDPRSTRDGNNVQVH</sequence>
<feature type="transmembrane region" description="Helical" evidence="13">
    <location>
        <begin position="440"/>
        <end position="462"/>
    </location>
</feature>
<dbReference type="InterPro" id="IPR028325">
    <property type="entry name" value="VG_K_chnl"/>
</dbReference>
<keyword evidence="3" id="KW-0633">Potassium transport</keyword>
<dbReference type="InterPro" id="IPR003974">
    <property type="entry name" value="K_chnl_volt-dep_Kv3"/>
</dbReference>
<dbReference type="PRINTS" id="PR01491">
    <property type="entry name" value="KVCHANNEL"/>
</dbReference>
<evidence type="ECO:0000256" key="8">
    <source>
        <dbReference type="ARBA" id="ARBA00022989"/>
    </source>
</evidence>
<evidence type="ECO:0000256" key="1">
    <source>
        <dbReference type="ARBA" id="ARBA00004141"/>
    </source>
</evidence>
<dbReference type="Gene3D" id="3.30.710.10">
    <property type="entry name" value="Potassium Channel Kv1.1, Chain A"/>
    <property type="match status" value="1"/>
</dbReference>
<evidence type="ECO:0000256" key="5">
    <source>
        <dbReference type="ARBA" id="ARBA00022826"/>
    </source>
</evidence>
<keyword evidence="16" id="KW-1185">Reference proteome</keyword>
<reference evidence="15" key="1">
    <citation type="journal article" date="2019" name="bioRxiv">
        <title>The Genome of the Zebra Mussel, Dreissena polymorpha: A Resource for Invasive Species Research.</title>
        <authorList>
            <person name="McCartney M.A."/>
            <person name="Auch B."/>
            <person name="Kono T."/>
            <person name="Mallez S."/>
            <person name="Zhang Y."/>
            <person name="Obille A."/>
            <person name="Becker A."/>
            <person name="Abrahante J.E."/>
            <person name="Garbe J."/>
            <person name="Badalamenti J.P."/>
            <person name="Herman A."/>
            <person name="Mangelson H."/>
            <person name="Liachko I."/>
            <person name="Sullivan S."/>
            <person name="Sone E.D."/>
            <person name="Koren S."/>
            <person name="Silverstein K.A.T."/>
            <person name="Beckman K.B."/>
            <person name="Gohl D.M."/>
        </authorList>
    </citation>
    <scope>NUCLEOTIDE SEQUENCE</scope>
    <source>
        <strain evidence="15">Duluth1</strain>
        <tissue evidence="15">Whole animal</tissue>
    </source>
</reference>
<keyword evidence="5" id="KW-0631">Potassium channel</keyword>
<evidence type="ECO:0000256" key="4">
    <source>
        <dbReference type="ARBA" id="ARBA00022692"/>
    </source>
</evidence>
<evidence type="ECO:0000256" key="13">
    <source>
        <dbReference type="SAM" id="Phobius"/>
    </source>
</evidence>
<gene>
    <name evidence="15" type="ORF">DPMN_010667</name>
</gene>
<evidence type="ECO:0000256" key="7">
    <source>
        <dbReference type="ARBA" id="ARBA00022958"/>
    </source>
</evidence>
<dbReference type="InterPro" id="IPR003968">
    <property type="entry name" value="K_chnl_volt-dep_Kv"/>
</dbReference>
<evidence type="ECO:0000256" key="2">
    <source>
        <dbReference type="ARBA" id="ARBA00022448"/>
    </source>
</evidence>
<keyword evidence="4 13" id="KW-0812">Transmembrane</keyword>
<evidence type="ECO:0000256" key="6">
    <source>
        <dbReference type="ARBA" id="ARBA00022882"/>
    </source>
</evidence>
<feature type="domain" description="BTB" evidence="14">
    <location>
        <begin position="189"/>
        <end position="288"/>
    </location>
</feature>
<evidence type="ECO:0000256" key="9">
    <source>
        <dbReference type="ARBA" id="ARBA00023065"/>
    </source>
</evidence>
<dbReference type="FunFam" id="1.10.287.70:FF:000002">
    <property type="entry name" value="Potassium voltage-gated channel subfamily a member"/>
    <property type="match status" value="1"/>
</dbReference>
<feature type="transmembrane region" description="Helical" evidence="13">
    <location>
        <begin position="601"/>
        <end position="629"/>
    </location>
</feature>
<dbReference type="SMART" id="SM00225">
    <property type="entry name" value="BTB"/>
    <property type="match status" value="1"/>
</dbReference>
<keyword evidence="6" id="KW-0851">Voltage-gated channel</keyword>
<evidence type="ECO:0000313" key="16">
    <source>
        <dbReference type="Proteomes" id="UP000828390"/>
    </source>
</evidence>
<dbReference type="Pfam" id="PF02214">
    <property type="entry name" value="BTB_2"/>
    <property type="match status" value="1"/>
</dbReference>
<organism evidence="15 16">
    <name type="scientific">Dreissena polymorpha</name>
    <name type="common">Zebra mussel</name>
    <name type="synonym">Mytilus polymorpha</name>
    <dbReference type="NCBI Taxonomy" id="45954"/>
    <lineage>
        <taxon>Eukaryota</taxon>
        <taxon>Metazoa</taxon>
        <taxon>Spiralia</taxon>
        <taxon>Lophotrochozoa</taxon>
        <taxon>Mollusca</taxon>
        <taxon>Bivalvia</taxon>
        <taxon>Autobranchia</taxon>
        <taxon>Heteroconchia</taxon>
        <taxon>Euheterodonta</taxon>
        <taxon>Imparidentia</taxon>
        <taxon>Neoheterodontei</taxon>
        <taxon>Myida</taxon>
        <taxon>Dreissenoidea</taxon>
        <taxon>Dreissenidae</taxon>
        <taxon>Dreissena</taxon>
    </lineage>
</organism>
<dbReference type="GO" id="GO:0043679">
    <property type="term" value="C:axon terminus"/>
    <property type="evidence" value="ECO:0007669"/>
    <property type="project" value="TreeGrafter"/>
</dbReference>
<comment type="subcellular location">
    <subcellularLocation>
        <location evidence="1">Membrane</location>
        <topology evidence="1">Multi-pass membrane protein</topology>
    </subcellularLocation>
</comment>
<dbReference type="Pfam" id="PF00520">
    <property type="entry name" value="Ion_trans"/>
    <property type="match status" value="1"/>
</dbReference>
<feature type="transmembrane region" description="Helical" evidence="13">
    <location>
        <begin position="576"/>
        <end position="595"/>
    </location>
</feature>
<dbReference type="Gene3D" id="1.10.287.70">
    <property type="match status" value="1"/>
</dbReference>
<feature type="transmembrane region" description="Helical" evidence="13">
    <location>
        <begin position="344"/>
        <end position="362"/>
    </location>
</feature>
<keyword evidence="11" id="KW-0407">Ion channel</keyword>
<dbReference type="InterPro" id="IPR027359">
    <property type="entry name" value="Volt_channel_dom_sf"/>
</dbReference>
<dbReference type="InterPro" id="IPR005821">
    <property type="entry name" value="Ion_trans_dom"/>
</dbReference>
<evidence type="ECO:0000313" key="15">
    <source>
        <dbReference type="EMBL" id="KAH3886655.1"/>
    </source>
</evidence>
<evidence type="ECO:0000256" key="3">
    <source>
        <dbReference type="ARBA" id="ARBA00022538"/>
    </source>
</evidence>
<dbReference type="GO" id="GO:0045211">
    <property type="term" value="C:postsynaptic membrane"/>
    <property type="evidence" value="ECO:0007669"/>
    <property type="project" value="TreeGrafter"/>
</dbReference>
<evidence type="ECO:0000256" key="12">
    <source>
        <dbReference type="SAM" id="MobiDB-lite"/>
    </source>
</evidence>
<dbReference type="GO" id="GO:0001508">
    <property type="term" value="P:action potential"/>
    <property type="evidence" value="ECO:0007669"/>
    <property type="project" value="TreeGrafter"/>
</dbReference>
<proteinExistence type="predicted"/>
<feature type="region of interest" description="Disordered" evidence="12">
    <location>
        <begin position="1"/>
        <end position="82"/>
    </location>
</feature>
<dbReference type="GO" id="GO:0008076">
    <property type="term" value="C:voltage-gated potassium channel complex"/>
    <property type="evidence" value="ECO:0007669"/>
    <property type="project" value="InterPro"/>
</dbReference>
<dbReference type="InterPro" id="IPR011333">
    <property type="entry name" value="SKP1/BTB/POZ_sf"/>
</dbReference>
<name>A0A9D4N0B4_DREPO</name>
<dbReference type="InterPro" id="IPR000210">
    <property type="entry name" value="BTB/POZ_dom"/>
</dbReference>
<dbReference type="PANTHER" id="PTHR11537:SF252">
    <property type="entry name" value="POTASSIUM VOLTAGE-GATED CHANNEL PROTEIN SHAW"/>
    <property type="match status" value="1"/>
</dbReference>
<feature type="compositionally biased region" description="Polar residues" evidence="12">
    <location>
        <begin position="69"/>
        <end position="82"/>
    </location>
</feature>
<feature type="transmembrane region" description="Helical" evidence="13">
    <location>
        <begin position="546"/>
        <end position="564"/>
    </location>
</feature>
<keyword evidence="2" id="KW-0813">Transport</keyword>
<keyword evidence="10 13" id="KW-0472">Membrane</keyword>
<dbReference type="GO" id="GO:0032809">
    <property type="term" value="C:neuronal cell body membrane"/>
    <property type="evidence" value="ECO:0007669"/>
    <property type="project" value="TreeGrafter"/>
</dbReference>
<dbReference type="GO" id="GO:0042734">
    <property type="term" value="C:presynaptic membrane"/>
    <property type="evidence" value="ECO:0007669"/>
    <property type="project" value="TreeGrafter"/>
</dbReference>
<dbReference type="Gene3D" id="1.20.120.350">
    <property type="entry name" value="Voltage-gated potassium channels. Chain C"/>
    <property type="match status" value="1"/>
</dbReference>
<dbReference type="GO" id="GO:0032590">
    <property type="term" value="C:dendrite membrane"/>
    <property type="evidence" value="ECO:0007669"/>
    <property type="project" value="TreeGrafter"/>
</dbReference>
<comment type="caution">
    <text evidence="15">The sequence shown here is derived from an EMBL/GenBank/DDBJ whole genome shotgun (WGS) entry which is preliminary data.</text>
</comment>
<keyword evidence="8 13" id="KW-1133">Transmembrane helix</keyword>
<dbReference type="PANTHER" id="PTHR11537">
    <property type="entry name" value="VOLTAGE-GATED POTASSIUM CHANNEL"/>
    <property type="match status" value="1"/>
</dbReference>
<dbReference type="GO" id="GO:0005251">
    <property type="term" value="F:delayed rectifier potassium channel activity"/>
    <property type="evidence" value="ECO:0007669"/>
    <property type="project" value="TreeGrafter"/>
</dbReference>
<dbReference type="PRINTS" id="PR01498">
    <property type="entry name" value="SHAWCHANNEL"/>
</dbReference>
<feature type="compositionally biased region" description="Basic and acidic residues" evidence="12">
    <location>
        <begin position="45"/>
        <end position="57"/>
    </location>
</feature>
<dbReference type="AlphaFoldDB" id="A0A9D4N0B4"/>
<dbReference type="Proteomes" id="UP000828390">
    <property type="component" value="Unassembled WGS sequence"/>
</dbReference>
<dbReference type="PRINTS" id="PR00169">
    <property type="entry name" value="KCHANNEL"/>
</dbReference>
<feature type="compositionally biased region" description="Basic and acidic residues" evidence="12">
    <location>
        <begin position="692"/>
        <end position="702"/>
    </location>
</feature>
<dbReference type="SUPFAM" id="SSF81324">
    <property type="entry name" value="Voltage-gated potassium channels"/>
    <property type="match status" value="1"/>
</dbReference>
<dbReference type="InterPro" id="IPR003131">
    <property type="entry name" value="T1-type_BTB"/>
</dbReference>
<keyword evidence="7" id="KW-0630">Potassium</keyword>
<dbReference type="GO" id="GO:0051260">
    <property type="term" value="P:protein homooligomerization"/>
    <property type="evidence" value="ECO:0007669"/>
    <property type="project" value="InterPro"/>
</dbReference>
<accession>A0A9D4N0B4</accession>
<feature type="compositionally biased region" description="Polar residues" evidence="12">
    <location>
        <begin position="17"/>
        <end position="30"/>
    </location>
</feature>
<evidence type="ECO:0000259" key="14">
    <source>
        <dbReference type="SMART" id="SM00225"/>
    </source>
</evidence>
<protein>
    <recommendedName>
        <fullName evidence="14">BTB domain-containing protein</fullName>
    </recommendedName>
</protein>
<evidence type="ECO:0000256" key="10">
    <source>
        <dbReference type="ARBA" id="ARBA00023136"/>
    </source>
</evidence>
<dbReference type="SUPFAM" id="SSF54695">
    <property type="entry name" value="POZ domain"/>
    <property type="match status" value="1"/>
</dbReference>
<feature type="region of interest" description="Disordered" evidence="12">
    <location>
        <begin position="661"/>
        <end position="726"/>
    </location>
</feature>
<dbReference type="EMBL" id="JAIWYP010000001">
    <property type="protein sequence ID" value="KAH3886655.1"/>
    <property type="molecule type" value="Genomic_DNA"/>
</dbReference>